<keyword evidence="4" id="KW-1185">Reference proteome</keyword>
<name>A0A9D4QFA1_RHISA</name>
<evidence type="ECO:0000256" key="1">
    <source>
        <dbReference type="SAM" id="Coils"/>
    </source>
</evidence>
<proteinExistence type="predicted"/>
<dbReference type="SUPFAM" id="SSF52540">
    <property type="entry name" value="P-loop containing nucleoside triphosphate hydrolases"/>
    <property type="match status" value="1"/>
</dbReference>
<protein>
    <recommendedName>
        <fullName evidence="2">ABC transporter domain-containing protein</fullName>
    </recommendedName>
</protein>
<evidence type="ECO:0000313" key="4">
    <source>
        <dbReference type="Proteomes" id="UP000821837"/>
    </source>
</evidence>
<dbReference type="Pfam" id="PF00005">
    <property type="entry name" value="ABC_tran"/>
    <property type="match status" value="1"/>
</dbReference>
<feature type="coiled-coil region" evidence="1">
    <location>
        <begin position="69"/>
        <end position="96"/>
    </location>
</feature>
<dbReference type="GO" id="GO:0005524">
    <property type="term" value="F:ATP binding"/>
    <property type="evidence" value="ECO:0007669"/>
    <property type="project" value="InterPro"/>
</dbReference>
<dbReference type="InterPro" id="IPR003439">
    <property type="entry name" value="ABC_transporter-like_ATP-bd"/>
</dbReference>
<dbReference type="EMBL" id="JABSTV010001246">
    <property type="protein sequence ID" value="KAH7976851.1"/>
    <property type="molecule type" value="Genomic_DNA"/>
</dbReference>
<dbReference type="Proteomes" id="UP000821837">
    <property type="component" value="Chromosome 10"/>
</dbReference>
<reference evidence="3" key="2">
    <citation type="submission" date="2021-09" db="EMBL/GenBank/DDBJ databases">
        <authorList>
            <person name="Jia N."/>
            <person name="Wang J."/>
            <person name="Shi W."/>
            <person name="Du L."/>
            <person name="Sun Y."/>
            <person name="Zhan W."/>
            <person name="Jiang J."/>
            <person name="Wang Q."/>
            <person name="Zhang B."/>
            <person name="Ji P."/>
            <person name="Sakyi L.B."/>
            <person name="Cui X."/>
            <person name="Yuan T."/>
            <person name="Jiang B."/>
            <person name="Yang W."/>
            <person name="Lam T.T.-Y."/>
            <person name="Chang Q."/>
            <person name="Ding S."/>
            <person name="Wang X."/>
            <person name="Zhu J."/>
            <person name="Ruan X."/>
            <person name="Zhao L."/>
            <person name="Wei J."/>
            <person name="Que T."/>
            <person name="Du C."/>
            <person name="Cheng J."/>
            <person name="Dai P."/>
            <person name="Han X."/>
            <person name="Huang E."/>
            <person name="Gao Y."/>
            <person name="Liu J."/>
            <person name="Shao H."/>
            <person name="Ye R."/>
            <person name="Li L."/>
            <person name="Wei W."/>
            <person name="Wang X."/>
            <person name="Wang C."/>
            <person name="Huo Q."/>
            <person name="Li W."/>
            <person name="Guo W."/>
            <person name="Chen H."/>
            <person name="Chen S."/>
            <person name="Zhou L."/>
            <person name="Zhou L."/>
            <person name="Ni X."/>
            <person name="Tian J."/>
            <person name="Zhou Y."/>
            <person name="Sheng Y."/>
            <person name="Liu T."/>
            <person name="Pan Y."/>
            <person name="Xia L."/>
            <person name="Li J."/>
            <person name="Zhao F."/>
            <person name="Cao W."/>
        </authorList>
    </citation>
    <scope>NUCLEOTIDE SEQUENCE</scope>
    <source>
        <strain evidence="3">Rsan-2018</strain>
        <tissue evidence="3">Larvae</tissue>
    </source>
</reference>
<feature type="domain" description="ABC transporter" evidence="2">
    <location>
        <begin position="1"/>
        <end position="188"/>
    </location>
</feature>
<dbReference type="InterPro" id="IPR026082">
    <property type="entry name" value="ABCA"/>
</dbReference>
<evidence type="ECO:0000313" key="3">
    <source>
        <dbReference type="EMBL" id="KAH7976851.1"/>
    </source>
</evidence>
<comment type="caution">
    <text evidence="3">The sequence shown here is derived from an EMBL/GenBank/DDBJ whole genome shotgun (WGS) entry which is preliminary data.</text>
</comment>
<dbReference type="Gene3D" id="3.40.50.300">
    <property type="entry name" value="P-loop containing nucleotide triphosphate hydrolases"/>
    <property type="match status" value="1"/>
</dbReference>
<organism evidence="3 4">
    <name type="scientific">Rhipicephalus sanguineus</name>
    <name type="common">Brown dog tick</name>
    <name type="synonym">Ixodes sanguineus</name>
    <dbReference type="NCBI Taxonomy" id="34632"/>
    <lineage>
        <taxon>Eukaryota</taxon>
        <taxon>Metazoa</taxon>
        <taxon>Ecdysozoa</taxon>
        <taxon>Arthropoda</taxon>
        <taxon>Chelicerata</taxon>
        <taxon>Arachnida</taxon>
        <taxon>Acari</taxon>
        <taxon>Parasitiformes</taxon>
        <taxon>Ixodida</taxon>
        <taxon>Ixodoidea</taxon>
        <taxon>Ixodidae</taxon>
        <taxon>Rhipicephalinae</taxon>
        <taxon>Rhipicephalus</taxon>
        <taxon>Rhipicephalus</taxon>
    </lineage>
</organism>
<accession>A0A9D4QFA1</accession>
<dbReference type="PANTHER" id="PTHR19229">
    <property type="entry name" value="ATP-BINDING CASSETTE TRANSPORTER SUBFAMILY A ABCA"/>
    <property type="match status" value="1"/>
</dbReference>
<reference evidence="3" key="1">
    <citation type="journal article" date="2020" name="Cell">
        <title>Large-Scale Comparative Analyses of Tick Genomes Elucidate Their Genetic Diversity and Vector Capacities.</title>
        <authorList>
            <consortium name="Tick Genome and Microbiome Consortium (TIGMIC)"/>
            <person name="Jia N."/>
            <person name="Wang J."/>
            <person name="Shi W."/>
            <person name="Du L."/>
            <person name="Sun Y."/>
            <person name="Zhan W."/>
            <person name="Jiang J.F."/>
            <person name="Wang Q."/>
            <person name="Zhang B."/>
            <person name="Ji P."/>
            <person name="Bell-Sakyi L."/>
            <person name="Cui X.M."/>
            <person name="Yuan T.T."/>
            <person name="Jiang B.G."/>
            <person name="Yang W.F."/>
            <person name="Lam T.T."/>
            <person name="Chang Q.C."/>
            <person name="Ding S.J."/>
            <person name="Wang X.J."/>
            <person name="Zhu J.G."/>
            <person name="Ruan X.D."/>
            <person name="Zhao L."/>
            <person name="Wei J.T."/>
            <person name="Ye R.Z."/>
            <person name="Que T.C."/>
            <person name="Du C.H."/>
            <person name="Zhou Y.H."/>
            <person name="Cheng J.X."/>
            <person name="Dai P.F."/>
            <person name="Guo W.B."/>
            <person name="Han X.H."/>
            <person name="Huang E.J."/>
            <person name="Li L.F."/>
            <person name="Wei W."/>
            <person name="Gao Y.C."/>
            <person name="Liu J.Z."/>
            <person name="Shao H.Z."/>
            <person name="Wang X."/>
            <person name="Wang C.C."/>
            <person name="Yang T.C."/>
            <person name="Huo Q.B."/>
            <person name="Li W."/>
            <person name="Chen H.Y."/>
            <person name="Chen S.E."/>
            <person name="Zhou L.G."/>
            <person name="Ni X.B."/>
            <person name="Tian J.H."/>
            <person name="Sheng Y."/>
            <person name="Liu T."/>
            <person name="Pan Y.S."/>
            <person name="Xia L.Y."/>
            <person name="Li J."/>
            <person name="Zhao F."/>
            <person name="Cao W.C."/>
        </authorList>
    </citation>
    <scope>NUCLEOTIDE SEQUENCE</scope>
    <source>
        <strain evidence="3">Rsan-2018</strain>
    </source>
</reference>
<dbReference type="PANTHER" id="PTHR19229:SF250">
    <property type="entry name" value="ABC TRANSPORTER DOMAIN-CONTAINING PROTEIN-RELATED"/>
    <property type="match status" value="1"/>
</dbReference>
<dbReference type="GO" id="GO:0005319">
    <property type="term" value="F:lipid transporter activity"/>
    <property type="evidence" value="ECO:0007669"/>
    <property type="project" value="TreeGrafter"/>
</dbReference>
<dbReference type="AlphaFoldDB" id="A0A9D4QFA1"/>
<dbReference type="GO" id="GO:0016020">
    <property type="term" value="C:membrane"/>
    <property type="evidence" value="ECO:0007669"/>
    <property type="project" value="InterPro"/>
</dbReference>
<gene>
    <name evidence="3" type="ORF">HPB52_020635</name>
</gene>
<dbReference type="GO" id="GO:0016887">
    <property type="term" value="F:ATP hydrolysis activity"/>
    <property type="evidence" value="ECO:0007669"/>
    <property type="project" value="InterPro"/>
</dbReference>
<dbReference type="InterPro" id="IPR027417">
    <property type="entry name" value="P-loop_NTPase"/>
</dbReference>
<evidence type="ECO:0000259" key="2">
    <source>
        <dbReference type="PROSITE" id="PS50893"/>
    </source>
</evidence>
<dbReference type="PROSITE" id="PS50893">
    <property type="entry name" value="ABC_TRANSPORTER_2"/>
    <property type="match status" value="1"/>
</dbReference>
<dbReference type="GO" id="GO:0140359">
    <property type="term" value="F:ABC-type transporter activity"/>
    <property type="evidence" value="ECO:0007669"/>
    <property type="project" value="InterPro"/>
</dbReference>
<keyword evidence="1" id="KW-0175">Coiled coil</keyword>
<sequence length="220" mass="24149">MNVVTGLQKPSSGKVYIQGYDVAKNMSQARHAIAYCPQRDMIFADLTVWEHLLYIAAVKQVPLKSLRSAAQETLALVNLEEEAEVLSQDLKRGEMKRLSIGMAIIAKPQIVLIDEPTSGLDSTSTRNVWDILLHVRGASTLLLSTHDMTEADVVADRIVALTTGIIVCNASPNYLKNIYGKCSVLILHVLLLAENSLVAILLTKLMLSRLMLGKPDKEQG</sequence>